<dbReference type="AlphaFoldDB" id="A0AAW1R149"/>
<dbReference type="PROSITE" id="PS50280">
    <property type="entry name" value="SET"/>
    <property type="match status" value="1"/>
</dbReference>
<evidence type="ECO:0000313" key="5">
    <source>
        <dbReference type="EMBL" id="KAK9827121.1"/>
    </source>
</evidence>
<evidence type="ECO:0000256" key="1">
    <source>
        <dbReference type="ARBA" id="ARBA00022603"/>
    </source>
</evidence>
<comment type="caution">
    <text evidence="5">The sequence shown here is derived from an EMBL/GenBank/DDBJ whole genome shotgun (WGS) entry which is preliminary data.</text>
</comment>
<evidence type="ECO:0000313" key="6">
    <source>
        <dbReference type="Proteomes" id="UP001438707"/>
    </source>
</evidence>
<dbReference type="InterPro" id="IPR001214">
    <property type="entry name" value="SET_dom"/>
</dbReference>
<keyword evidence="3" id="KW-0949">S-adenosyl-L-methionine</keyword>
<gene>
    <name evidence="5" type="ORF">WJX74_007098</name>
</gene>
<evidence type="ECO:0000256" key="2">
    <source>
        <dbReference type="ARBA" id="ARBA00022679"/>
    </source>
</evidence>
<evidence type="ECO:0000259" key="4">
    <source>
        <dbReference type="PROSITE" id="PS50280"/>
    </source>
</evidence>
<dbReference type="InterPro" id="IPR050600">
    <property type="entry name" value="SETD3_SETD6_MTase"/>
</dbReference>
<dbReference type="InterPro" id="IPR046341">
    <property type="entry name" value="SET_dom_sf"/>
</dbReference>
<dbReference type="SUPFAM" id="SSF81822">
    <property type="entry name" value="RuBisCo LSMT C-terminal, substrate-binding domain"/>
    <property type="match status" value="1"/>
</dbReference>
<dbReference type="GO" id="GO:0032259">
    <property type="term" value="P:methylation"/>
    <property type="evidence" value="ECO:0007669"/>
    <property type="project" value="UniProtKB-KW"/>
</dbReference>
<keyword evidence="1" id="KW-0489">Methyltransferase</keyword>
<dbReference type="GO" id="GO:0016279">
    <property type="term" value="F:protein-lysine N-methyltransferase activity"/>
    <property type="evidence" value="ECO:0007669"/>
    <property type="project" value="TreeGrafter"/>
</dbReference>
<keyword evidence="6" id="KW-1185">Reference proteome</keyword>
<dbReference type="PANTHER" id="PTHR13271">
    <property type="entry name" value="UNCHARACTERIZED PUTATIVE METHYLTRANSFERASE"/>
    <property type="match status" value="1"/>
</dbReference>
<proteinExistence type="predicted"/>
<protein>
    <recommendedName>
        <fullName evidence="4">SET domain-containing protein</fullName>
    </recommendedName>
</protein>
<dbReference type="Proteomes" id="UP001438707">
    <property type="component" value="Unassembled WGS sequence"/>
</dbReference>
<evidence type="ECO:0000256" key="3">
    <source>
        <dbReference type="ARBA" id="ARBA00022691"/>
    </source>
</evidence>
<keyword evidence="2" id="KW-0808">Transferase</keyword>
<sequence length="532" mass="57717">MSIHLTSTLDPTQITSSGRRWHAQVSLYRANKPARSKLRQRQPLHARPVSQLASLFDFARPKPPKLPPASEPEFQSWLEKRGLPRQQVDLADTGDAGRGLVARQRIKQNEALLRVPEGLLLTAEAALSEAKLGKLLRKAGVPAWSALATLLVEVRHDEASSSSRWGPYIAVLPATCGCVLEWPRNEVSQLLRGSPALRQAQELIAAADSSWQELEGVISEAEESGLVQPGIYTRQAYTWAFSMLLSRLVRLPGRGDEEALIPWADFLNHSSTAGSFLDFEPSSSSVILRPSAAVPQGAQVFASYGEKSNAELLLSYGFLLDTNVHDCYRLTLSAPARDPVSTRRPSSQPPASDQLVQEALHVPHCEAKLAALERLQRSREASFPLRTSGTPQGLLQFAAFLAAGDKQGIGPADVDGLAELLLGSAGFAGVSKRQELERAGAQQVSDCCRAALKQYPRPLAEEQDFLAAANRRAGEAGGVGGGKDTPTQAAAKRAFWASSIRVQEQKILHRTIFILQESYGLSAAKRALAQRV</sequence>
<dbReference type="Gene3D" id="3.90.1420.10">
    <property type="entry name" value="Rubisco LSMT, substrate-binding domain"/>
    <property type="match status" value="1"/>
</dbReference>
<organism evidence="5 6">
    <name type="scientific">Apatococcus lobatus</name>
    <dbReference type="NCBI Taxonomy" id="904363"/>
    <lineage>
        <taxon>Eukaryota</taxon>
        <taxon>Viridiplantae</taxon>
        <taxon>Chlorophyta</taxon>
        <taxon>core chlorophytes</taxon>
        <taxon>Trebouxiophyceae</taxon>
        <taxon>Chlorellales</taxon>
        <taxon>Chlorellaceae</taxon>
        <taxon>Apatococcus</taxon>
    </lineage>
</organism>
<dbReference type="Gene3D" id="3.90.1410.10">
    <property type="entry name" value="set domain protein methyltransferase, domain 1"/>
    <property type="match status" value="1"/>
</dbReference>
<feature type="domain" description="SET" evidence="4">
    <location>
        <begin position="86"/>
        <end position="305"/>
    </location>
</feature>
<dbReference type="InterPro" id="IPR036464">
    <property type="entry name" value="Rubisco_LSMT_subst-bd_sf"/>
</dbReference>
<dbReference type="EMBL" id="JALJOS010000019">
    <property type="protein sequence ID" value="KAK9827121.1"/>
    <property type="molecule type" value="Genomic_DNA"/>
</dbReference>
<dbReference type="Pfam" id="PF09273">
    <property type="entry name" value="Rubis-subs-bind"/>
    <property type="match status" value="1"/>
</dbReference>
<dbReference type="InterPro" id="IPR015353">
    <property type="entry name" value="Rubisco_LSMT_subst-bd"/>
</dbReference>
<dbReference type="Pfam" id="PF00856">
    <property type="entry name" value="SET"/>
    <property type="match status" value="1"/>
</dbReference>
<accession>A0AAW1R149</accession>
<dbReference type="PANTHER" id="PTHR13271:SF123">
    <property type="entry name" value="RIBULOSE-1,5-BISPHOSPHATE CARBOXYLASE_OXYGENASE SMALL SUBUNIT N-METHYLTRANSFERASE I-RELATED"/>
    <property type="match status" value="1"/>
</dbReference>
<name>A0AAW1R149_9CHLO</name>
<dbReference type="SUPFAM" id="SSF82199">
    <property type="entry name" value="SET domain"/>
    <property type="match status" value="1"/>
</dbReference>
<reference evidence="5 6" key="1">
    <citation type="journal article" date="2024" name="Nat. Commun.">
        <title>Phylogenomics reveals the evolutionary origins of lichenization in chlorophyte algae.</title>
        <authorList>
            <person name="Puginier C."/>
            <person name="Libourel C."/>
            <person name="Otte J."/>
            <person name="Skaloud P."/>
            <person name="Haon M."/>
            <person name="Grisel S."/>
            <person name="Petersen M."/>
            <person name="Berrin J.G."/>
            <person name="Delaux P.M."/>
            <person name="Dal Grande F."/>
            <person name="Keller J."/>
        </authorList>
    </citation>
    <scope>NUCLEOTIDE SEQUENCE [LARGE SCALE GENOMIC DNA]</scope>
    <source>
        <strain evidence="5 6">SAG 2145</strain>
    </source>
</reference>